<keyword evidence="3" id="KW-1185">Reference proteome</keyword>
<dbReference type="AlphaFoldDB" id="A0A1B7MRD7"/>
<dbReference type="Proteomes" id="UP000092154">
    <property type="component" value="Unassembled WGS sequence"/>
</dbReference>
<evidence type="ECO:0000313" key="3">
    <source>
        <dbReference type="Proteomes" id="UP000092154"/>
    </source>
</evidence>
<protein>
    <submittedName>
        <fullName evidence="2">Uncharacterized protein</fullName>
    </submittedName>
</protein>
<evidence type="ECO:0000256" key="1">
    <source>
        <dbReference type="SAM" id="MobiDB-lite"/>
    </source>
</evidence>
<reference evidence="2 3" key="1">
    <citation type="submission" date="2016-06" db="EMBL/GenBank/DDBJ databases">
        <title>Comparative genomics of the ectomycorrhizal sister species Rhizopogon vinicolor and Rhizopogon vesiculosus (Basidiomycota: Boletales) reveals a divergence of the mating type B locus.</title>
        <authorList>
            <consortium name="DOE Joint Genome Institute"/>
            <person name="Mujic A.B."/>
            <person name="Kuo A."/>
            <person name="Tritt A."/>
            <person name="Lipzen A."/>
            <person name="Chen C."/>
            <person name="Johnson J."/>
            <person name="Sharma A."/>
            <person name="Barry K."/>
            <person name="Grigoriev I.V."/>
            <person name="Spatafora J.W."/>
        </authorList>
    </citation>
    <scope>NUCLEOTIDE SEQUENCE [LARGE SCALE GENOMIC DNA]</scope>
    <source>
        <strain evidence="2 3">AM-OR11-026</strain>
    </source>
</reference>
<gene>
    <name evidence="2" type="ORF">K503DRAFT_858772</name>
</gene>
<dbReference type="OrthoDB" id="2596255at2759"/>
<feature type="compositionally biased region" description="Polar residues" evidence="1">
    <location>
        <begin position="251"/>
        <end position="267"/>
    </location>
</feature>
<feature type="region of interest" description="Disordered" evidence="1">
    <location>
        <begin position="213"/>
        <end position="267"/>
    </location>
</feature>
<organism evidence="2 3">
    <name type="scientific">Rhizopogon vinicolor AM-OR11-026</name>
    <dbReference type="NCBI Taxonomy" id="1314800"/>
    <lineage>
        <taxon>Eukaryota</taxon>
        <taxon>Fungi</taxon>
        <taxon>Dikarya</taxon>
        <taxon>Basidiomycota</taxon>
        <taxon>Agaricomycotina</taxon>
        <taxon>Agaricomycetes</taxon>
        <taxon>Agaricomycetidae</taxon>
        <taxon>Boletales</taxon>
        <taxon>Suillineae</taxon>
        <taxon>Rhizopogonaceae</taxon>
        <taxon>Rhizopogon</taxon>
    </lineage>
</organism>
<sequence>MSWCTCDDIRRQCLRVWYEGGRKAGEAEDGFIFILLALHLPLDTSPRPYRPRNNFGVSYIHPFFFSFHTSEHEHNDDEAPHSTLDATTLGIIADALLGSKGLSVSVNGSPWQRVLIRLHDLLDEAVIIIYGLMPGRHYDIDLGLIQRGQAGSICRQVVTEVDAALKSEIEALNRASEKAGTAEAKGKEDVDRIRKELEGEVLGLRKQLRDKAEECEGSTEGGCQGLQGARSERGGKVGSHWHADAADPTDIASSVSETPATHANDISNGAGWWTRTFQFLHRQYTLSCYQLSIYPFHKFPTLLSKNSHSIPFDELLVHPDPLPL</sequence>
<accession>A0A1B7MRD7</accession>
<dbReference type="EMBL" id="KV448524">
    <property type="protein sequence ID" value="OAX35185.1"/>
    <property type="molecule type" value="Genomic_DNA"/>
</dbReference>
<name>A0A1B7MRD7_9AGAM</name>
<feature type="compositionally biased region" description="Basic and acidic residues" evidence="1">
    <location>
        <begin position="230"/>
        <end position="245"/>
    </location>
</feature>
<evidence type="ECO:0000313" key="2">
    <source>
        <dbReference type="EMBL" id="OAX35185.1"/>
    </source>
</evidence>
<proteinExistence type="predicted"/>
<dbReference type="InParanoid" id="A0A1B7MRD7"/>